<evidence type="ECO:0000256" key="1">
    <source>
        <dbReference type="SAM" id="SignalP"/>
    </source>
</evidence>
<dbReference type="InterPro" id="IPR021255">
    <property type="entry name" value="DUF2807"/>
</dbReference>
<feature type="chain" id="PRO_5023016365" evidence="1">
    <location>
        <begin position="23"/>
        <end position="254"/>
    </location>
</feature>
<name>A0A5B7SZJ3_9FLAO</name>
<proteinExistence type="predicted"/>
<dbReference type="KEGG" id="asag:FGM00_02325"/>
<keyword evidence="1" id="KW-0732">Signal</keyword>
<keyword evidence="4" id="KW-1185">Reference proteome</keyword>
<feature type="domain" description="Putative auto-transporter adhesin head GIN" evidence="2">
    <location>
        <begin position="45"/>
        <end position="238"/>
    </location>
</feature>
<dbReference type="AlphaFoldDB" id="A0A5B7SZJ3"/>
<dbReference type="OrthoDB" id="1466971at2"/>
<evidence type="ECO:0000259" key="2">
    <source>
        <dbReference type="Pfam" id="PF10988"/>
    </source>
</evidence>
<evidence type="ECO:0000313" key="4">
    <source>
        <dbReference type="Proteomes" id="UP000310017"/>
    </source>
</evidence>
<sequence>MCSHFWKVLLALPILLVQTACSSESAPDCFQRAGEIERQEIALPDFSKITVFENVSLVLQQGDVQKVEIETGENLRNEVTATVEGDRLLLRDTNDCNFVRSYGTTIIYVTSPAINEIRSSTGRRISSEGVLAYPNLTLFSESFLNPESETTDGLFDLAVDTENLTVIVNGITYFKLRGNTENLNLTIAAGDSRIEAENLSAESVTLNHRGSNDMFVNPQEAINGVIRGTGDVISSNRPDLVEVEELYKGKLVFK</sequence>
<accession>A0A5B7SZJ3</accession>
<dbReference type="Pfam" id="PF10988">
    <property type="entry name" value="DUF2807"/>
    <property type="match status" value="1"/>
</dbReference>
<reference evidence="3 4" key="1">
    <citation type="submission" date="2019-05" db="EMBL/GenBank/DDBJ databases">
        <title>Genome sequencing of F202Z8.</title>
        <authorList>
            <person name="Kwon Y.M."/>
        </authorList>
    </citation>
    <scope>NUCLEOTIDE SEQUENCE [LARGE SCALE GENOMIC DNA]</scope>
    <source>
        <strain evidence="3 4">F202Z8</strain>
    </source>
</reference>
<dbReference type="Gene3D" id="2.160.20.120">
    <property type="match status" value="1"/>
</dbReference>
<organism evidence="3 4">
    <name type="scientific">Aggregatimonas sangjinii</name>
    <dbReference type="NCBI Taxonomy" id="2583587"/>
    <lineage>
        <taxon>Bacteria</taxon>
        <taxon>Pseudomonadati</taxon>
        <taxon>Bacteroidota</taxon>
        <taxon>Flavobacteriia</taxon>
        <taxon>Flavobacteriales</taxon>
        <taxon>Flavobacteriaceae</taxon>
        <taxon>Aggregatimonas</taxon>
    </lineage>
</organism>
<feature type="signal peptide" evidence="1">
    <location>
        <begin position="1"/>
        <end position="22"/>
    </location>
</feature>
<gene>
    <name evidence="3" type="ORF">FGM00_02325</name>
</gene>
<dbReference type="EMBL" id="CP040710">
    <property type="protein sequence ID" value="QCX02254.1"/>
    <property type="molecule type" value="Genomic_DNA"/>
</dbReference>
<protein>
    <submittedName>
        <fullName evidence="3">DUF2807 domain-containing protein</fullName>
    </submittedName>
</protein>
<evidence type="ECO:0000313" key="3">
    <source>
        <dbReference type="EMBL" id="QCX02254.1"/>
    </source>
</evidence>
<dbReference type="Proteomes" id="UP000310017">
    <property type="component" value="Chromosome"/>
</dbReference>